<evidence type="ECO:0000313" key="4">
    <source>
        <dbReference type="Proteomes" id="UP000199595"/>
    </source>
</evidence>
<dbReference type="PANTHER" id="PTHR14097:SF8">
    <property type="entry name" value="NAD(P)-BINDING DOMAIN-CONTAINING PROTEIN"/>
    <property type="match status" value="1"/>
</dbReference>
<proteinExistence type="predicted"/>
<accession>A0A1H2QY83</accession>
<dbReference type="GO" id="GO:0016020">
    <property type="term" value="C:membrane"/>
    <property type="evidence" value="ECO:0007669"/>
    <property type="project" value="UniProtKB-SubCell"/>
</dbReference>
<dbReference type="InterPro" id="IPR036291">
    <property type="entry name" value="NAD(P)-bd_dom_sf"/>
</dbReference>
<keyword evidence="4" id="KW-1185">Reference proteome</keyword>
<evidence type="ECO:0000259" key="2">
    <source>
        <dbReference type="Pfam" id="PF01370"/>
    </source>
</evidence>
<dbReference type="InterPro" id="IPR001509">
    <property type="entry name" value="Epimerase_deHydtase"/>
</dbReference>
<protein>
    <submittedName>
        <fullName evidence="3">Uncharacterized conserved protein YbjT, contains NAD(P)-binding and DUF2867 domains</fullName>
    </submittedName>
</protein>
<evidence type="ECO:0000313" key="3">
    <source>
        <dbReference type="EMBL" id="SDW12123.1"/>
    </source>
</evidence>
<evidence type="ECO:0000256" key="1">
    <source>
        <dbReference type="ARBA" id="ARBA00004370"/>
    </source>
</evidence>
<name>A0A1H2QY83_9FLAO</name>
<dbReference type="Proteomes" id="UP000199595">
    <property type="component" value="Unassembled WGS sequence"/>
</dbReference>
<organism evidence="3 4">
    <name type="scientific">Lutibacter oricola</name>
    <dbReference type="NCBI Taxonomy" id="762486"/>
    <lineage>
        <taxon>Bacteria</taxon>
        <taxon>Pseudomonadati</taxon>
        <taxon>Bacteroidota</taxon>
        <taxon>Flavobacteriia</taxon>
        <taxon>Flavobacteriales</taxon>
        <taxon>Flavobacteriaceae</taxon>
        <taxon>Lutibacter</taxon>
    </lineage>
</organism>
<sequence length="223" mass="24836">MKVIITGSTGMVGKGVLMECLKHPKVEQVLVINRSSLNMEHPKLKEILCNDFLNISSIKNDLKNYDACFHCMGVSSVGKNEEEYAKFTYSITKELADSIFSVNPNCVFNYVSGTGTDSTEKGKVMWARVKGKTENMVLNKGFKDAYMFRLGGIIPAKGIKSKTGWINILLILFKPLYPLMKKMKSITTSEQIGVAMINSVLFPSELKVLENPEVNLLAGKREL</sequence>
<dbReference type="AlphaFoldDB" id="A0A1H2QY83"/>
<dbReference type="PANTHER" id="PTHR14097">
    <property type="entry name" value="OXIDOREDUCTASE HTATIP2"/>
    <property type="match status" value="1"/>
</dbReference>
<dbReference type="SUPFAM" id="SSF51735">
    <property type="entry name" value="NAD(P)-binding Rossmann-fold domains"/>
    <property type="match status" value="1"/>
</dbReference>
<dbReference type="Gene3D" id="3.40.50.720">
    <property type="entry name" value="NAD(P)-binding Rossmann-like Domain"/>
    <property type="match status" value="1"/>
</dbReference>
<comment type="subcellular location">
    <subcellularLocation>
        <location evidence="1">Membrane</location>
    </subcellularLocation>
</comment>
<dbReference type="STRING" id="762486.SAMN05444411_101107"/>
<dbReference type="RefSeq" id="WP_090118626.1">
    <property type="nucleotide sequence ID" value="NZ_FNNJ01000001.1"/>
</dbReference>
<dbReference type="OrthoDB" id="9798632at2"/>
<dbReference type="EMBL" id="FNNJ01000001">
    <property type="protein sequence ID" value="SDW12123.1"/>
    <property type="molecule type" value="Genomic_DNA"/>
</dbReference>
<reference evidence="3 4" key="1">
    <citation type="submission" date="2016-10" db="EMBL/GenBank/DDBJ databases">
        <authorList>
            <person name="de Groot N.N."/>
        </authorList>
    </citation>
    <scope>NUCLEOTIDE SEQUENCE [LARGE SCALE GENOMIC DNA]</scope>
    <source>
        <strain evidence="3 4">DSM 24956</strain>
    </source>
</reference>
<feature type="domain" description="NAD-dependent epimerase/dehydratase" evidence="2">
    <location>
        <begin position="3"/>
        <end position="108"/>
    </location>
</feature>
<gene>
    <name evidence="3" type="ORF">SAMN05444411_101107</name>
</gene>
<dbReference type="Pfam" id="PF01370">
    <property type="entry name" value="Epimerase"/>
    <property type="match status" value="1"/>
</dbReference>